<evidence type="ECO:0000313" key="6">
    <source>
        <dbReference type="EMBL" id="KKQ97050.1"/>
    </source>
</evidence>
<dbReference type="Pfam" id="PF01165">
    <property type="entry name" value="Ribosomal_S21"/>
    <property type="match status" value="1"/>
</dbReference>
<comment type="caution">
    <text evidence="6">The sequence shown here is derived from an EMBL/GenBank/DDBJ whole genome shotgun (WGS) entry which is preliminary data.</text>
</comment>
<gene>
    <name evidence="6" type="ORF">UT24_C0054G0004</name>
</gene>
<evidence type="ECO:0000256" key="3">
    <source>
        <dbReference type="ARBA" id="ARBA00023274"/>
    </source>
</evidence>
<dbReference type="GO" id="GO:1990904">
    <property type="term" value="C:ribonucleoprotein complex"/>
    <property type="evidence" value="ECO:0007669"/>
    <property type="project" value="UniProtKB-KW"/>
</dbReference>
<dbReference type="GO" id="GO:0005840">
    <property type="term" value="C:ribosome"/>
    <property type="evidence" value="ECO:0007669"/>
    <property type="project" value="UniProtKB-KW"/>
</dbReference>
<keyword evidence="3" id="KW-0687">Ribonucleoprotein</keyword>
<dbReference type="AlphaFoldDB" id="A0A0G0M9N1"/>
<dbReference type="InterPro" id="IPR001911">
    <property type="entry name" value="Ribosomal_bS21"/>
</dbReference>
<evidence type="ECO:0000256" key="4">
    <source>
        <dbReference type="ARBA" id="ARBA00035135"/>
    </source>
</evidence>
<keyword evidence="2 6" id="KW-0689">Ribosomal protein</keyword>
<organism evidence="6 7">
    <name type="scientific">Candidatus Woesebacteria bacterium GW2011_GWB1_39_12</name>
    <dbReference type="NCBI Taxonomy" id="1618574"/>
    <lineage>
        <taxon>Bacteria</taxon>
        <taxon>Candidatus Woeseibacteriota</taxon>
    </lineage>
</organism>
<name>A0A0G0M9N1_9BACT</name>
<dbReference type="GO" id="GO:0006412">
    <property type="term" value="P:translation"/>
    <property type="evidence" value="ECO:0007669"/>
    <property type="project" value="InterPro"/>
</dbReference>
<evidence type="ECO:0000256" key="2">
    <source>
        <dbReference type="ARBA" id="ARBA00022980"/>
    </source>
</evidence>
<evidence type="ECO:0000313" key="7">
    <source>
        <dbReference type="Proteomes" id="UP000033881"/>
    </source>
</evidence>
<feature type="region of interest" description="Disordered" evidence="5">
    <location>
        <begin position="102"/>
        <end position="125"/>
    </location>
</feature>
<dbReference type="EMBL" id="LBWB01000054">
    <property type="protein sequence ID" value="KKQ97050.1"/>
    <property type="molecule type" value="Genomic_DNA"/>
</dbReference>
<dbReference type="NCBIfam" id="TIGR00030">
    <property type="entry name" value="S21p"/>
    <property type="match status" value="1"/>
</dbReference>
<feature type="compositionally biased region" description="Basic and acidic residues" evidence="5">
    <location>
        <begin position="113"/>
        <end position="125"/>
    </location>
</feature>
<proteinExistence type="inferred from homology"/>
<dbReference type="GO" id="GO:0003735">
    <property type="term" value="F:structural constituent of ribosome"/>
    <property type="evidence" value="ECO:0007669"/>
    <property type="project" value="InterPro"/>
</dbReference>
<sequence length="244" mass="28076">MNKQELKDILKPLIKEAVKEVILETGVLSKIITEVVTGLNTSNLHQYSTKTVAPQRESEMMSKKVIESRAAFKEAAGERNRLLEENLKKMVGKSGFEKAFEGVTPLTEGGPPEQKHSALREMDPGDKGIDVSKIVNLVGGKQTWTKQLNNNKKRKKNKVYNNRKEEVSFDNGNFTVRLRKEESCETLIKRFLKKTKKEGVIDEVLERKHFKKHSAKKREKALKREMLFKLLNKKERLEQERDDG</sequence>
<accession>A0A0G0M9N1</accession>
<dbReference type="STRING" id="1618574.UT24_C0054G0004"/>
<dbReference type="Proteomes" id="UP000033881">
    <property type="component" value="Unassembled WGS sequence"/>
</dbReference>
<evidence type="ECO:0000256" key="1">
    <source>
        <dbReference type="ARBA" id="ARBA00006640"/>
    </source>
</evidence>
<reference evidence="6 7" key="1">
    <citation type="journal article" date="2015" name="Nature">
        <title>rRNA introns, odd ribosomes, and small enigmatic genomes across a large radiation of phyla.</title>
        <authorList>
            <person name="Brown C.T."/>
            <person name="Hug L.A."/>
            <person name="Thomas B.C."/>
            <person name="Sharon I."/>
            <person name="Castelle C.J."/>
            <person name="Singh A."/>
            <person name="Wilkins M.J."/>
            <person name="Williams K.H."/>
            <person name="Banfield J.F."/>
        </authorList>
    </citation>
    <scope>NUCLEOTIDE SEQUENCE [LARGE SCALE GENOMIC DNA]</scope>
</reference>
<evidence type="ECO:0000256" key="5">
    <source>
        <dbReference type="SAM" id="MobiDB-lite"/>
    </source>
</evidence>
<comment type="similarity">
    <text evidence="1">Belongs to the bacterial ribosomal protein bS21 family.</text>
</comment>
<protein>
    <recommendedName>
        <fullName evidence="4">Small ribosomal subunit protein bS21</fullName>
    </recommendedName>
</protein>